<feature type="domain" description="S1 motif" evidence="2">
    <location>
        <begin position="152"/>
        <end position="212"/>
    </location>
</feature>
<dbReference type="InterPro" id="IPR036388">
    <property type="entry name" value="WH-like_DNA-bd_sf"/>
</dbReference>
<dbReference type="InterPro" id="IPR048587">
    <property type="entry name" value="CvfB_S1_3rd"/>
</dbReference>
<evidence type="ECO:0000259" key="2">
    <source>
        <dbReference type="PROSITE" id="PS50126"/>
    </source>
</evidence>
<dbReference type="PANTHER" id="PTHR37296:SF1">
    <property type="entry name" value="CONSERVED VIRULENCE FACTOR B"/>
    <property type="match status" value="1"/>
</dbReference>
<dbReference type="GO" id="GO:0003676">
    <property type="term" value="F:nucleic acid binding"/>
    <property type="evidence" value="ECO:0007669"/>
    <property type="project" value="InterPro"/>
</dbReference>
<dbReference type="InterPro" id="IPR048588">
    <property type="entry name" value="CvfB_S1_2nd"/>
</dbReference>
<dbReference type="InterPro" id="IPR036390">
    <property type="entry name" value="WH_DNA-bd_sf"/>
</dbReference>
<dbReference type="Proteomes" id="UP000198778">
    <property type="component" value="Unassembled WGS sequence"/>
</dbReference>
<evidence type="ECO:0000256" key="1">
    <source>
        <dbReference type="PIRNR" id="PIRNR012524"/>
    </source>
</evidence>
<dbReference type="InterPro" id="IPR040764">
    <property type="entry name" value="CvfB_WH"/>
</dbReference>
<dbReference type="PROSITE" id="PS50126">
    <property type="entry name" value="S1"/>
    <property type="match status" value="1"/>
</dbReference>
<accession>A0A1H0AII3</accession>
<dbReference type="PANTHER" id="PTHR37296">
    <property type="entry name" value="CONSERVED VIRULENCE FACTOR B"/>
    <property type="match status" value="1"/>
</dbReference>
<comment type="similarity">
    <text evidence="1">Belongs to the CvfB family.</text>
</comment>
<dbReference type="Gene3D" id="1.10.10.10">
    <property type="entry name" value="Winged helix-like DNA-binding domain superfamily/Winged helix DNA-binding domain"/>
    <property type="match status" value="1"/>
</dbReference>
<dbReference type="OrthoDB" id="9801597at2"/>
<dbReference type="InterPro" id="IPR012340">
    <property type="entry name" value="NA-bd_OB-fold"/>
</dbReference>
<evidence type="ECO:0000313" key="4">
    <source>
        <dbReference type="Proteomes" id="UP000198778"/>
    </source>
</evidence>
<dbReference type="Pfam" id="PF21191">
    <property type="entry name" value="CvfB_1st"/>
    <property type="match status" value="1"/>
</dbReference>
<dbReference type="Pfam" id="PF17783">
    <property type="entry name" value="WHD_CvfB"/>
    <property type="match status" value="1"/>
</dbReference>
<dbReference type="InterPro" id="IPR039566">
    <property type="entry name" value="CvfB_S1_st"/>
</dbReference>
<dbReference type="InterPro" id="IPR003029">
    <property type="entry name" value="S1_domain"/>
</dbReference>
<dbReference type="RefSeq" id="WP_090840240.1">
    <property type="nucleotide sequence ID" value="NZ_FNIL01000001.1"/>
</dbReference>
<dbReference type="InterPro" id="IPR014464">
    <property type="entry name" value="CvfB_fam"/>
</dbReference>
<sequence>MNDVPVTGRMVKAKVKSQTRKWMNLIYEGKEVIMSAEDITGPVGDFVEVFLFEDKEGTLSATMKQPLVTADTYDWVYVVGGIEPGVFVDIGLPKDILVSKDDLPEDRKLWPLKGDKLFVTLSHDRRQRLKAVPISEWLIDEERDHATSELRSANVRGNVYLHKEGGAAMITEDGVRGFIHESQANFTPRLGQFVEGRVIEVKEDGTINVTLRDERVVAQGKDAEKVLELLQKRGGEMPFTDKSSPEEIDAAFNLSKAAFKRALGKLMKEGLVKQEPGRTYLVQEKNE</sequence>
<evidence type="ECO:0000313" key="3">
    <source>
        <dbReference type="EMBL" id="SDN33171.1"/>
    </source>
</evidence>
<organism evidence="3 4">
    <name type="scientific">Alkalicoccus daliensis</name>
    <dbReference type="NCBI Taxonomy" id="745820"/>
    <lineage>
        <taxon>Bacteria</taxon>
        <taxon>Bacillati</taxon>
        <taxon>Bacillota</taxon>
        <taxon>Bacilli</taxon>
        <taxon>Bacillales</taxon>
        <taxon>Bacillaceae</taxon>
        <taxon>Alkalicoccus</taxon>
    </lineage>
</organism>
<gene>
    <name evidence="3" type="ORF">SAMN04488053_101495</name>
</gene>
<proteinExistence type="inferred from homology"/>
<dbReference type="EMBL" id="FNIL01000001">
    <property type="protein sequence ID" value="SDN33171.1"/>
    <property type="molecule type" value="Genomic_DNA"/>
</dbReference>
<dbReference type="Pfam" id="PF13509">
    <property type="entry name" value="S1_2"/>
    <property type="match status" value="1"/>
</dbReference>
<dbReference type="Pfam" id="PF21543">
    <property type="entry name" value="CvfB_2nd"/>
    <property type="match status" value="1"/>
</dbReference>
<reference evidence="4" key="1">
    <citation type="submission" date="2016-10" db="EMBL/GenBank/DDBJ databases">
        <authorList>
            <person name="Varghese N."/>
            <person name="Submissions S."/>
        </authorList>
    </citation>
    <scope>NUCLEOTIDE SEQUENCE [LARGE SCALE GENOMIC DNA]</scope>
    <source>
        <strain evidence="4">CGMCC 1.10369</strain>
    </source>
</reference>
<name>A0A1H0AII3_9BACI</name>
<dbReference type="SUPFAM" id="SSF46785">
    <property type="entry name" value="Winged helix' DNA-binding domain"/>
    <property type="match status" value="1"/>
</dbReference>
<dbReference type="Gene3D" id="2.40.50.140">
    <property type="entry name" value="Nucleic acid-binding proteins"/>
    <property type="match status" value="2"/>
</dbReference>
<dbReference type="AlphaFoldDB" id="A0A1H0AII3"/>
<dbReference type="PIRSF" id="PIRSF012524">
    <property type="entry name" value="YitL_S1"/>
    <property type="match status" value="1"/>
</dbReference>
<dbReference type="STRING" id="745820.SAMN04488053_101495"/>
<protein>
    <recommendedName>
        <fullName evidence="2">S1 motif domain-containing protein</fullName>
    </recommendedName>
</protein>
<keyword evidence="4" id="KW-1185">Reference proteome</keyword>